<evidence type="ECO:0000313" key="1">
    <source>
        <dbReference type="EMBL" id="KAB2932643.1"/>
    </source>
</evidence>
<gene>
    <name evidence="1" type="ORF">F9K24_09695</name>
</gene>
<evidence type="ECO:0000313" key="2">
    <source>
        <dbReference type="Proteomes" id="UP000460298"/>
    </source>
</evidence>
<sequence>MKFDESSPRVREAMETIDRTIAEGRTISLVTWILTDYGEFLLHHIAAGILQRSGRSELLDIVYPAVKELVINATKANMKRVFFAEQGIDAMNSADYDKGMTLFKDKLTETMIMHHRKDFKDRDFKITITFYYTDKVMNIKVKNNFPLLPREEERIREKFERAQSFTSLLDFYMAHGDDTEGAGLGITMVGILLDQSGIDRHAFTVFEKPGYSETAARLEIPLHADYIPRRRQFEIQLQRSGKTIEDLRRSFRPSVR</sequence>
<protein>
    <recommendedName>
        <fullName evidence="3">Histidine kinase</fullName>
    </recommendedName>
</protein>
<proteinExistence type="predicted"/>
<reference evidence="1 2" key="1">
    <citation type="submission" date="2019-10" db="EMBL/GenBank/DDBJ databases">
        <title>Extracellular Electron Transfer in a Candidatus Methanoperedens spp. Enrichment Culture.</title>
        <authorList>
            <person name="Berger S."/>
            <person name="Rangel Shaw D."/>
            <person name="Berben T."/>
            <person name="In 'T Zandt M."/>
            <person name="Frank J."/>
            <person name="Reimann J."/>
            <person name="Jetten M.S.M."/>
            <person name="Welte C.U."/>
        </authorList>
    </citation>
    <scope>NUCLEOTIDE SEQUENCE [LARGE SCALE GENOMIC DNA]</scope>
    <source>
        <strain evidence="1">SB12</strain>
    </source>
</reference>
<dbReference type="Proteomes" id="UP000460298">
    <property type="component" value="Unassembled WGS sequence"/>
</dbReference>
<dbReference type="AlphaFoldDB" id="A0A833H1L1"/>
<evidence type="ECO:0008006" key="3">
    <source>
        <dbReference type="Google" id="ProtNLM"/>
    </source>
</evidence>
<accession>A0A833H1L1</accession>
<organism evidence="1 2">
    <name type="scientific">Leptonema illini</name>
    <dbReference type="NCBI Taxonomy" id="183"/>
    <lineage>
        <taxon>Bacteria</taxon>
        <taxon>Pseudomonadati</taxon>
        <taxon>Spirochaetota</taxon>
        <taxon>Spirochaetia</taxon>
        <taxon>Leptospirales</taxon>
        <taxon>Leptospiraceae</taxon>
        <taxon>Leptonema</taxon>
    </lineage>
</organism>
<dbReference type="EMBL" id="WBUI01000008">
    <property type="protein sequence ID" value="KAB2932643.1"/>
    <property type="molecule type" value="Genomic_DNA"/>
</dbReference>
<comment type="caution">
    <text evidence="1">The sequence shown here is derived from an EMBL/GenBank/DDBJ whole genome shotgun (WGS) entry which is preliminary data.</text>
</comment>
<name>A0A833H1L1_9LEPT</name>